<sequence length="131" mass="13182">MSGDDHAGATGRGAPRPPADGVGPVGLLAFACEVALVVLLGVAGWRLGTATGLAVPLGVALALALPAATIVVWGRWLAPRAAHRLSQPWRLDVQVAVFAAGGLVVALTGLVWWGVGLAVVGPTAFALSRDH</sequence>
<dbReference type="InterPro" id="IPR021214">
    <property type="entry name" value="DUF2568"/>
</dbReference>
<dbReference type="RefSeq" id="WP_191828378.1">
    <property type="nucleotide sequence ID" value="NZ_JACYHB010000004.1"/>
</dbReference>
<evidence type="ECO:0000313" key="2">
    <source>
        <dbReference type="EMBL" id="MBD8078801.1"/>
    </source>
</evidence>
<dbReference type="Proteomes" id="UP000610846">
    <property type="component" value="Unassembled WGS sequence"/>
</dbReference>
<accession>A0A927IYV3</accession>
<reference evidence="2" key="1">
    <citation type="journal article" date="2018" name="Curr. Microbiol.">
        <title>Cellulosimicrobium arenosum sp. nov., Isolated from Marine Sediment Sand.</title>
        <authorList>
            <person name="Oh M."/>
            <person name="Kim J.H."/>
            <person name="Yoon J.H."/>
            <person name="Schumann P."/>
            <person name="Kim W."/>
        </authorList>
    </citation>
    <scope>NUCLEOTIDE SEQUENCE</scope>
    <source>
        <strain evidence="2">KCTC 49039</strain>
    </source>
</reference>
<dbReference type="EMBL" id="JACYHB010000004">
    <property type="protein sequence ID" value="MBD8078801.1"/>
    <property type="molecule type" value="Genomic_DNA"/>
</dbReference>
<evidence type="ECO:0000256" key="1">
    <source>
        <dbReference type="SAM" id="Phobius"/>
    </source>
</evidence>
<comment type="caution">
    <text evidence="2">The sequence shown here is derived from an EMBL/GenBank/DDBJ whole genome shotgun (WGS) entry which is preliminary data.</text>
</comment>
<organism evidence="2 3">
    <name type="scientific">Cellulosimicrobium arenosum</name>
    <dbReference type="NCBI Taxonomy" id="2708133"/>
    <lineage>
        <taxon>Bacteria</taxon>
        <taxon>Bacillati</taxon>
        <taxon>Actinomycetota</taxon>
        <taxon>Actinomycetes</taxon>
        <taxon>Micrococcales</taxon>
        <taxon>Promicromonosporaceae</taxon>
        <taxon>Cellulosimicrobium</taxon>
    </lineage>
</organism>
<dbReference type="AlphaFoldDB" id="A0A927IYV3"/>
<keyword evidence="1" id="KW-1133">Transmembrane helix</keyword>
<feature type="transmembrane region" description="Helical" evidence="1">
    <location>
        <begin position="95"/>
        <end position="115"/>
    </location>
</feature>
<protein>
    <submittedName>
        <fullName evidence="2">YrdB family protein</fullName>
    </submittedName>
</protein>
<keyword evidence="1" id="KW-0472">Membrane</keyword>
<feature type="transmembrane region" description="Helical" evidence="1">
    <location>
        <begin position="53"/>
        <end position="74"/>
    </location>
</feature>
<name>A0A927IYV3_9MICO</name>
<gene>
    <name evidence="2" type="ORF">IF651_06985</name>
</gene>
<feature type="transmembrane region" description="Helical" evidence="1">
    <location>
        <begin position="25"/>
        <end position="47"/>
    </location>
</feature>
<reference evidence="2" key="2">
    <citation type="submission" date="2020-09" db="EMBL/GenBank/DDBJ databases">
        <authorList>
            <person name="Yu Y."/>
        </authorList>
    </citation>
    <scope>NUCLEOTIDE SEQUENCE</scope>
    <source>
        <strain evidence="2">KCTC 49039</strain>
    </source>
</reference>
<dbReference type="Pfam" id="PF10823">
    <property type="entry name" value="DUF2568"/>
    <property type="match status" value="1"/>
</dbReference>
<keyword evidence="1" id="KW-0812">Transmembrane</keyword>
<proteinExistence type="predicted"/>
<evidence type="ECO:0000313" key="3">
    <source>
        <dbReference type="Proteomes" id="UP000610846"/>
    </source>
</evidence>
<keyword evidence="3" id="KW-1185">Reference proteome</keyword>